<name>A0A4R7V2N4_9PSED</name>
<protein>
    <submittedName>
        <fullName evidence="1">Uncharacterized protein</fullName>
    </submittedName>
</protein>
<reference evidence="1 2" key="1">
    <citation type="submission" date="2019-03" db="EMBL/GenBank/DDBJ databases">
        <title>Genomic analyses of the natural microbiome of Caenorhabditis elegans.</title>
        <authorList>
            <person name="Samuel B."/>
        </authorList>
    </citation>
    <scope>NUCLEOTIDE SEQUENCE [LARGE SCALE GENOMIC DNA]</scope>
    <source>
        <strain evidence="1 2">BIGb0525</strain>
    </source>
</reference>
<gene>
    <name evidence="1" type="ORF">EDF87_11350</name>
</gene>
<proteinExistence type="predicted"/>
<dbReference type="AlphaFoldDB" id="A0A4R7V2N4"/>
<accession>A0A4R7V2N4</accession>
<dbReference type="EMBL" id="SOCQ01000013">
    <property type="protein sequence ID" value="TDV42924.1"/>
    <property type="molecule type" value="Genomic_DNA"/>
</dbReference>
<comment type="caution">
    <text evidence="1">The sequence shown here is derived from an EMBL/GenBank/DDBJ whole genome shotgun (WGS) entry which is preliminary data.</text>
</comment>
<dbReference type="Proteomes" id="UP000295804">
    <property type="component" value="Unassembled WGS sequence"/>
</dbReference>
<organism evidence="1 2">
    <name type="scientific">Pseudomonas helmanticensis</name>
    <dbReference type="NCBI Taxonomy" id="1471381"/>
    <lineage>
        <taxon>Bacteria</taxon>
        <taxon>Pseudomonadati</taxon>
        <taxon>Pseudomonadota</taxon>
        <taxon>Gammaproteobacteria</taxon>
        <taxon>Pseudomonadales</taxon>
        <taxon>Pseudomonadaceae</taxon>
        <taxon>Pseudomonas</taxon>
    </lineage>
</organism>
<evidence type="ECO:0000313" key="1">
    <source>
        <dbReference type="EMBL" id="TDV42924.1"/>
    </source>
</evidence>
<sequence length="79" mass="9029">MKNHIGYGESTAFICLPRLRTDEKESFPTKNTLFATFFAVTRGLLNRWRVRAFGFEGGNLPDFVVRAVSCLIAFAWVLR</sequence>
<evidence type="ECO:0000313" key="2">
    <source>
        <dbReference type="Proteomes" id="UP000295804"/>
    </source>
</evidence>
<dbReference type="RefSeq" id="WP_134176980.1">
    <property type="nucleotide sequence ID" value="NZ_SOCQ01000013.1"/>
</dbReference>